<name>A0AAD1TYP6_EUPCR</name>
<dbReference type="AlphaFoldDB" id="A0AAD1TYP6"/>
<feature type="compositionally biased region" description="Basic and acidic residues" evidence="1">
    <location>
        <begin position="275"/>
        <end position="288"/>
    </location>
</feature>
<feature type="region of interest" description="Disordered" evidence="1">
    <location>
        <begin position="275"/>
        <end position="313"/>
    </location>
</feature>
<organism evidence="2 3">
    <name type="scientific">Euplotes crassus</name>
    <dbReference type="NCBI Taxonomy" id="5936"/>
    <lineage>
        <taxon>Eukaryota</taxon>
        <taxon>Sar</taxon>
        <taxon>Alveolata</taxon>
        <taxon>Ciliophora</taxon>
        <taxon>Intramacronucleata</taxon>
        <taxon>Spirotrichea</taxon>
        <taxon>Hypotrichia</taxon>
        <taxon>Euplotida</taxon>
        <taxon>Euplotidae</taxon>
        <taxon>Moneuplotes</taxon>
    </lineage>
</organism>
<comment type="caution">
    <text evidence="2">The sequence shown here is derived from an EMBL/GenBank/DDBJ whole genome shotgun (WGS) entry which is preliminary data.</text>
</comment>
<keyword evidence="3" id="KW-1185">Reference proteome</keyword>
<evidence type="ECO:0000256" key="1">
    <source>
        <dbReference type="SAM" id="MobiDB-lite"/>
    </source>
</evidence>
<proteinExistence type="predicted"/>
<protein>
    <submittedName>
        <fullName evidence="2">Uncharacterized protein</fullName>
    </submittedName>
</protein>
<sequence>MNYSQTDSTANFSRSPLVDKTNYFTNDPSKEKLIVSHDLSKVCEISKSFIKVDKHSIKERSFAPAEKRIELIRKMQLSSPTEELEQSTLKVIKSKSKKKKSRGKRKINYKPSFLSLDSKTMTSQGKLAKSGAKEPLNLEINDCTKSTSQQFMSANPSNFDTVQESFIEDKFCGIPSNNNDLNTNTIIVTTGDNKYACTNYLCLPVEERNLLWNVAREKKLETIRRIAKSNKPEECTFKPKLISNTHNKNNESNITEYSELASVSVQKYIARMERARDLKQQPKREASKKPGSGNLWKRKSTVPKGPFLRVNSGPREKDRLQYRSCDSLSRIISQNNLSIRDIDLDQRQSEMKYYCPESFQNCKFYV</sequence>
<dbReference type="EMBL" id="CAMPGE010000059">
    <property type="protein sequence ID" value="CAI2358780.1"/>
    <property type="molecule type" value="Genomic_DNA"/>
</dbReference>
<reference evidence="2" key="1">
    <citation type="submission" date="2023-07" db="EMBL/GenBank/DDBJ databases">
        <authorList>
            <consortium name="AG Swart"/>
            <person name="Singh M."/>
            <person name="Singh A."/>
            <person name="Seah K."/>
            <person name="Emmerich C."/>
        </authorList>
    </citation>
    <scope>NUCLEOTIDE SEQUENCE</scope>
    <source>
        <strain evidence="2">DP1</strain>
    </source>
</reference>
<evidence type="ECO:0000313" key="3">
    <source>
        <dbReference type="Proteomes" id="UP001295684"/>
    </source>
</evidence>
<dbReference type="Proteomes" id="UP001295684">
    <property type="component" value="Unassembled WGS sequence"/>
</dbReference>
<gene>
    <name evidence="2" type="ORF">ECRASSUSDP1_LOCUS63</name>
</gene>
<evidence type="ECO:0000313" key="2">
    <source>
        <dbReference type="EMBL" id="CAI2358780.1"/>
    </source>
</evidence>
<accession>A0AAD1TYP6</accession>